<dbReference type="GO" id="GO:0005576">
    <property type="term" value="C:extracellular region"/>
    <property type="evidence" value="ECO:0007669"/>
    <property type="project" value="UniProtKB-SubCell"/>
</dbReference>
<dbReference type="Gene3D" id="3.20.20.80">
    <property type="entry name" value="Glycosidases"/>
    <property type="match status" value="1"/>
</dbReference>
<evidence type="ECO:0000256" key="3">
    <source>
        <dbReference type="ARBA" id="ARBA00005641"/>
    </source>
</evidence>
<evidence type="ECO:0000256" key="2">
    <source>
        <dbReference type="ARBA" id="ARBA00004613"/>
    </source>
</evidence>
<dbReference type="InterPro" id="IPR045053">
    <property type="entry name" value="MAN-like"/>
</dbReference>
<dbReference type="SUPFAM" id="SSF51445">
    <property type="entry name" value="(Trans)glycosidases"/>
    <property type="match status" value="1"/>
</dbReference>
<evidence type="ECO:0000256" key="4">
    <source>
        <dbReference type="ARBA" id="ARBA00012706"/>
    </source>
</evidence>
<feature type="domain" description="Glycoside hydrolase family 5" evidence="9">
    <location>
        <begin position="258"/>
        <end position="393"/>
    </location>
</feature>
<dbReference type="InterPro" id="IPR001547">
    <property type="entry name" value="Glyco_hydro_5"/>
</dbReference>
<dbReference type="EMBL" id="CAKMRJ010000113">
    <property type="protein sequence ID" value="CAH1418538.1"/>
    <property type="molecule type" value="Genomic_DNA"/>
</dbReference>
<evidence type="ECO:0000256" key="7">
    <source>
        <dbReference type="ARBA" id="ARBA00022801"/>
    </source>
</evidence>
<evidence type="ECO:0000313" key="11">
    <source>
        <dbReference type="Proteomes" id="UP001157418"/>
    </source>
</evidence>
<reference evidence="10 11" key="1">
    <citation type="submission" date="2022-01" db="EMBL/GenBank/DDBJ databases">
        <authorList>
            <person name="Xiong W."/>
            <person name="Schranz E."/>
        </authorList>
    </citation>
    <scope>NUCLEOTIDE SEQUENCE [LARGE SCALE GENOMIC DNA]</scope>
</reference>
<comment type="similarity">
    <text evidence="3">Belongs to the glycosyl hydrolase 5 (cellulase A) family.</text>
</comment>
<accession>A0AAU9LRE6</accession>
<dbReference type="FunFam" id="3.20.20.80:FF:000313">
    <property type="entry name" value="Uncharacterized protein"/>
    <property type="match status" value="1"/>
</dbReference>
<keyword evidence="7" id="KW-0378">Hydrolase</keyword>
<name>A0AAU9LRE6_9ASTR</name>
<evidence type="ECO:0000259" key="9">
    <source>
        <dbReference type="Pfam" id="PF26410"/>
    </source>
</evidence>
<evidence type="ECO:0000256" key="5">
    <source>
        <dbReference type="ARBA" id="ARBA00022525"/>
    </source>
</evidence>
<gene>
    <name evidence="10" type="ORF">LVIROSA_LOCUS6126</name>
</gene>
<keyword evidence="11" id="KW-1185">Reference proteome</keyword>
<dbReference type="Proteomes" id="UP001157418">
    <property type="component" value="Unassembled WGS sequence"/>
</dbReference>
<keyword evidence="5" id="KW-0964">Secreted</keyword>
<proteinExistence type="inferred from homology"/>
<evidence type="ECO:0000313" key="10">
    <source>
        <dbReference type="EMBL" id="CAH1418538.1"/>
    </source>
</evidence>
<keyword evidence="6" id="KW-0732">Signal</keyword>
<dbReference type="InterPro" id="IPR017853">
    <property type="entry name" value="GH"/>
</dbReference>
<keyword evidence="8" id="KW-0326">Glycosidase</keyword>
<evidence type="ECO:0000256" key="1">
    <source>
        <dbReference type="ARBA" id="ARBA00001678"/>
    </source>
</evidence>
<dbReference type="Pfam" id="PF26410">
    <property type="entry name" value="GH5_mannosidase"/>
    <property type="match status" value="2"/>
</dbReference>
<dbReference type="AlphaFoldDB" id="A0AAU9LRE6"/>
<sequence>MPGKGNAVLKGDCKGKCHPSTINDSFVETRTHHFMVNGKPLYFNGFNAYWLMCMASDPSTRVKVTDAFQESSKIGMNLVRTWAFSDGGNKPLQTSPGFYNEDMFKGLDFVISEAKKYGIHLILSLVNNWDDFGGKKQYVQWARDHGGQYLNSDDEFFTNVVVKGYYKNHLKTILTRRNSITGVDYKDDSTIFAWELMNEPRCQSDLSGKFLQVLVFSVFSRLSCSYEKMPESIIQKEGNLLLSNDRRMDSRNGSRNKVHDKNHLLEIGLEGFYGESMPEKKQTNPGYEVGTDFITNNGVNNVDFATIHLYPDQWVPGASDEARAKFVEKWINAHIEDCDSILRKPLLIAEFGKSSWSSGYTVEARDEYFGGIFNTAYESARNRGSCSGTTFWQVMAEGMDNWGDGYQVVLNQNPSTAAIIAKQSQRISSLSLQPT</sequence>
<evidence type="ECO:0000256" key="6">
    <source>
        <dbReference type="ARBA" id="ARBA00022729"/>
    </source>
</evidence>
<dbReference type="GO" id="GO:0000272">
    <property type="term" value="P:polysaccharide catabolic process"/>
    <property type="evidence" value="ECO:0007669"/>
    <property type="project" value="InterPro"/>
</dbReference>
<comment type="caution">
    <text evidence="10">The sequence shown here is derived from an EMBL/GenBank/DDBJ whole genome shotgun (WGS) entry which is preliminary data.</text>
</comment>
<feature type="domain" description="Glycoside hydrolase family 5" evidence="9">
    <location>
        <begin position="25"/>
        <end position="204"/>
    </location>
</feature>
<dbReference type="PANTHER" id="PTHR31451">
    <property type="match status" value="1"/>
</dbReference>
<comment type="catalytic activity">
    <reaction evidence="1">
        <text>Random hydrolysis of (1-&gt;4)-beta-D-mannosidic linkages in mannans, galactomannans and glucomannans.</text>
        <dbReference type="EC" id="3.2.1.78"/>
    </reaction>
</comment>
<protein>
    <recommendedName>
        <fullName evidence="4">mannan endo-1,4-beta-mannosidase</fullName>
        <ecNumber evidence="4">3.2.1.78</ecNumber>
    </recommendedName>
</protein>
<evidence type="ECO:0000256" key="8">
    <source>
        <dbReference type="ARBA" id="ARBA00023295"/>
    </source>
</evidence>
<dbReference type="EC" id="3.2.1.78" evidence="4"/>
<comment type="subcellular location">
    <subcellularLocation>
        <location evidence="2">Secreted</location>
    </subcellularLocation>
</comment>
<dbReference type="GO" id="GO:0016985">
    <property type="term" value="F:mannan endo-1,4-beta-mannosidase activity"/>
    <property type="evidence" value="ECO:0007669"/>
    <property type="project" value="UniProtKB-EC"/>
</dbReference>
<organism evidence="10 11">
    <name type="scientific">Lactuca virosa</name>
    <dbReference type="NCBI Taxonomy" id="75947"/>
    <lineage>
        <taxon>Eukaryota</taxon>
        <taxon>Viridiplantae</taxon>
        <taxon>Streptophyta</taxon>
        <taxon>Embryophyta</taxon>
        <taxon>Tracheophyta</taxon>
        <taxon>Spermatophyta</taxon>
        <taxon>Magnoliopsida</taxon>
        <taxon>eudicotyledons</taxon>
        <taxon>Gunneridae</taxon>
        <taxon>Pentapetalae</taxon>
        <taxon>asterids</taxon>
        <taxon>campanulids</taxon>
        <taxon>Asterales</taxon>
        <taxon>Asteraceae</taxon>
        <taxon>Cichorioideae</taxon>
        <taxon>Cichorieae</taxon>
        <taxon>Lactucinae</taxon>
        <taxon>Lactuca</taxon>
    </lineage>
</organism>
<dbReference type="PANTHER" id="PTHR31451:SF39">
    <property type="entry name" value="MANNAN ENDO-1,4-BETA-MANNOSIDASE 1"/>
    <property type="match status" value="1"/>
</dbReference>